<organism evidence="7 8">
    <name type="scientific">Intoshia linei</name>
    <dbReference type="NCBI Taxonomy" id="1819745"/>
    <lineage>
        <taxon>Eukaryota</taxon>
        <taxon>Metazoa</taxon>
        <taxon>Spiralia</taxon>
        <taxon>Lophotrochozoa</taxon>
        <taxon>Mesozoa</taxon>
        <taxon>Orthonectida</taxon>
        <taxon>Rhopaluridae</taxon>
        <taxon>Intoshia</taxon>
    </lineage>
</organism>
<feature type="modified residue" description="N6-lipoyllysine" evidence="4">
    <location>
        <position position="105"/>
    </location>
</feature>
<dbReference type="PROSITE" id="PS50968">
    <property type="entry name" value="BIOTINYL_LIPOYL"/>
    <property type="match status" value="1"/>
</dbReference>
<dbReference type="NCBIfam" id="NF002270">
    <property type="entry name" value="PRK01202.1"/>
    <property type="match status" value="1"/>
</dbReference>
<dbReference type="Gene3D" id="2.40.50.100">
    <property type="match status" value="1"/>
</dbReference>
<dbReference type="InterPro" id="IPR011053">
    <property type="entry name" value="Single_hybrid_motif"/>
</dbReference>
<dbReference type="Pfam" id="PF01597">
    <property type="entry name" value="GCV_H"/>
    <property type="match status" value="1"/>
</dbReference>
<comment type="similarity">
    <text evidence="1 5">Belongs to the GcvH family.</text>
</comment>
<keyword evidence="8" id="KW-1185">Reference proteome</keyword>
<dbReference type="InterPro" id="IPR033753">
    <property type="entry name" value="GCV_H/Fam206"/>
</dbReference>
<comment type="subcellular location">
    <subcellularLocation>
        <location evidence="5">Mitochondrion</location>
    </subcellularLocation>
</comment>
<dbReference type="PANTHER" id="PTHR11715:SF3">
    <property type="entry name" value="GLYCINE CLEAVAGE SYSTEM H PROTEIN-RELATED"/>
    <property type="match status" value="1"/>
</dbReference>
<dbReference type="InterPro" id="IPR017453">
    <property type="entry name" value="GCV_H_sub"/>
</dbReference>
<name>A0A177B527_9BILA</name>
<comment type="cofactor">
    <cofactor evidence="5">
        <name>(R)-lipoate</name>
        <dbReference type="ChEBI" id="CHEBI:83088"/>
    </cofactor>
    <text evidence="5">Binds 1 lipoyl cofactor covalently.</text>
</comment>
<evidence type="ECO:0000256" key="4">
    <source>
        <dbReference type="PIRSR" id="PIRSR617453-50"/>
    </source>
</evidence>
<evidence type="ECO:0000256" key="5">
    <source>
        <dbReference type="RuleBase" id="RU364055"/>
    </source>
</evidence>
<feature type="domain" description="Lipoyl-binding" evidence="6">
    <location>
        <begin position="64"/>
        <end position="146"/>
    </location>
</feature>
<proteinExistence type="inferred from homology"/>
<dbReference type="AlphaFoldDB" id="A0A177B527"/>
<keyword evidence="2 4" id="KW-0450">Lipoyl</keyword>
<dbReference type="SUPFAM" id="SSF51230">
    <property type="entry name" value="Single hybrid motif"/>
    <property type="match status" value="1"/>
</dbReference>
<dbReference type="InterPro" id="IPR000089">
    <property type="entry name" value="Biotin_lipoyl"/>
</dbReference>
<dbReference type="CDD" id="cd06848">
    <property type="entry name" value="GCS_H"/>
    <property type="match status" value="1"/>
</dbReference>
<keyword evidence="5" id="KW-0496">Mitochondrion</keyword>
<dbReference type="EMBL" id="LWCA01000317">
    <property type="protein sequence ID" value="OAF69220.1"/>
    <property type="molecule type" value="Genomic_DNA"/>
</dbReference>
<sequence>MPICNVFKSVSSKLSVINRSLYSNNKKLLNCGKYNNSVARSIYNSSSNVRFTKDHLWIRSENSQLVIGITDYLQNQLGDIVYVQLPDVGVLIKHNNELLAIESAKAATGLSSPFNGEVIETNELIESKPSVINKDCYGQGWLLKLKVEDYEEKNFLILDKYNKYTNDSS</sequence>
<evidence type="ECO:0000256" key="3">
    <source>
        <dbReference type="ARBA" id="ARBA00022946"/>
    </source>
</evidence>
<reference evidence="7 8" key="1">
    <citation type="submission" date="2016-04" db="EMBL/GenBank/DDBJ databases">
        <title>The genome of Intoshia linei affirms orthonectids as highly simplified spiralians.</title>
        <authorList>
            <person name="Mikhailov K.V."/>
            <person name="Slusarev G.S."/>
            <person name="Nikitin M.A."/>
            <person name="Logacheva M.D."/>
            <person name="Penin A."/>
            <person name="Aleoshin V."/>
            <person name="Panchin Y.V."/>
        </authorList>
    </citation>
    <scope>NUCLEOTIDE SEQUENCE [LARGE SCALE GENOMIC DNA]</scope>
    <source>
        <strain evidence="7">Intl2013</strain>
        <tissue evidence="7">Whole animal</tissue>
    </source>
</reference>
<evidence type="ECO:0000256" key="1">
    <source>
        <dbReference type="ARBA" id="ARBA00009249"/>
    </source>
</evidence>
<comment type="caution">
    <text evidence="7">The sequence shown here is derived from an EMBL/GenBank/DDBJ whole genome shotgun (WGS) entry which is preliminary data.</text>
</comment>
<dbReference type="PROSITE" id="PS00189">
    <property type="entry name" value="LIPOYL"/>
    <property type="match status" value="1"/>
</dbReference>
<dbReference type="GO" id="GO:0005960">
    <property type="term" value="C:glycine cleavage complex"/>
    <property type="evidence" value="ECO:0007669"/>
    <property type="project" value="UniProtKB-UniRule"/>
</dbReference>
<dbReference type="Proteomes" id="UP000078046">
    <property type="component" value="Unassembled WGS sequence"/>
</dbReference>
<dbReference type="InterPro" id="IPR002930">
    <property type="entry name" value="GCV_H"/>
</dbReference>
<dbReference type="GO" id="GO:0009249">
    <property type="term" value="P:protein lipoylation"/>
    <property type="evidence" value="ECO:0007669"/>
    <property type="project" value="TreeGrafter"/>
</dbReference>
<keyword evidence="3 5" id="KW-0809">Transit peptide</keyword>
<evidence type="ECO:0000313" key="7">
    <source>
        <dbReference type="EMBL" id="OAF69220.1"/>
    </source>
</evidence>
<gene>
    <name evidence="7" type="ORF">A3Q56_03042</name>
</gene>
<dbReference type="OrthoDB" id="10264154at2759"/>
<evidence type="ECO:0000313" key="8">
    <source>
        <dbReference type="Proteomes" id="UP000078046"/>
    </source>
</evidence>
<evidence type="ECO:0000259" key="6">
    <source>
        <dbReference type="PROSITE" id="PS50968"/>
    </source>
</evidence>
<accession>A0A177B527</accession>
<comment type="function">
    <text evidence="5">The H protein shuttles the methylamine group of glycine from the P protein to the T protein.</text>
</comment>
<dbReference type="NCBIfam" id="TIGR00527">
    <property type="entry name" value="gcvH"/>
    <property type="match status" value="1"/>
</dbReference>
<dbReference type="InterPro" id="IPR003016">
    <property type="entry name" value="2-oxoA_DH_lipoyl-BS"/>
</dbReference>
<dbReference type="GO" id="GO:0019464">
    <property type="term" value="P:glycine decarboxylation via glycine cleavage system"/>
    <property type="evidence" value="ECO:0007669"/>
    <property type="project" value="UniProtKB-UniRule"/>
</dbReference>
<protein>
    <recommendedName>
        <fullName evidence="5">Glycine cleavage system H protein</fullName>
    </recommendedName>
</protein>
<dbReference type="PANTHER" id="PTHR11715">
    <property type="entry name" value="GLYCINE CLEAVAGE SYSTEM H PROTEIN"/>
    <property type="match status" value="1"/>
</dbReference>
<evidence type="ECO:0000256" key="2">
    <source>
        <dbReference type="ARBA" id="ARBA00022823"/>
    </source>
</evidence>
<comment type="subunit">
    <text evidence="5">The glycine cleavage system is composed of four proteins: P, T, L and H.</text>
</comment>
<dbReference type="GO" id="GO:0005739">
    <property type="term" value="C:mitochondrion"/>
    <property type="evidence" value="ECO:0007669"/>
    <property type="project" value="UniProtKB-SubCell"/>
</dbReference>